<evidence type="ECO:0000313" key="4">
    <source>
        <dbReference type="Proteomes" id="UP001161325"/>
    </source>
</evidence>
<accession>A0AA37QDN4</accession>
<evidence type="ECO:0000313" key="3">
    <source>
        <dbReference type="EMBL" id="GLC28412.1"/>
    </source>
</evidence>
<keyword evidence="1" id="KW-1133">Transmembrane helix</keyword>
<feature type="transmembrane region" description="Helical" evidence="1">
    <location>
        <begin position="27"/>
        <end position="49"/>
    </location>
</feature>
<dbReference type="Gene3D" id="3.30.10.20">
    <property type="match status" value="1"/>
</dbReference>
<dbReference type="PROSITE" id="PS51178">
    <property type="entry name" value="PASTA"/>
    <property type="match status" value="1"/>
</dbReference>
<dbReference type="EMBL" id="BRXS01000010">
    <property type="protein sequence ID" value="GLC28412.1"/>
    <property type="molecule type" value="Genomic_DNA"/>
</dbReference>
<dbReference type="Pfam" id="PF03793">
    <property type="entry name" value="PASTA"/>
    <property type="match status" value="1"/>
</dbReference>
<evidence type="ECO:0000256" key="1">
    <source>
        <dbReference type="SAM" id="Phobius"/>
    </source>
</evidence>
<name>A0AA37QDN4_9BACT</name>
<evidence type="ECO:0000259" key="2">
    <source>
        <dbReference type="PROSITE" id="PS51178"/>
    </source>
</evidence>
<dbReference type="SMART" id="SM00740">
    <property type="entry name" value="PASTA"/>
    <property type="match status" value="1"/>
</dbReference>
<dbReference type="Proteomes" id="UP001161325">
    <property type="component" value="Unassembled WGS sequence"/>
</dbReference>
<proteinExistence type="predicted"/>
<gene>
    <name evidence="3" type="ORF">rosag_49250</name>
</gene>
<comment type="caution">
    <text evidence="3">The sequence shown here is derived from an EMBL/GenBank/DDBJ whole genome shotgun (WGS) entry which is preliminary data.</text>
</comment>
<keyword evidence="4" id="KW-1185">Reference proteome</keyword>
<feature type="domain" description="PASTA" evidence="2">
    <location>
        <begin position="55"/>
        <end position="122"/>
    </location>
</feature>
<organism evidence="3 4">
    <name type="scientific">Roseisolibacter agri</name>
    <dbReference type="NCBI Taxonomy" id="2014610"/>
    <lineage>
        <taxon>Bacteria</taxon>
        <taxon>Pseudomonadati</taxon>
        <taxon>Gemmatimonadota</taxon>
        <taxon>Gemmatimonadia</taxon>
        <taxon>Gemmatimonadales</taxon>
        <taxon>Gemmatimonadaceae</taxon>
        <taxon>Roseisolibacter</taxon>
    </lineage>
</organism>
<dbReference type="CDD" id="cd06577">
    <property type="entry name" value="PASTA_pknB"/>
    <property type="match status" value="1"/>
</dbReference>
<keyword evidence="1" id="KW-0472">Membrane</keyword>
<dbReference type="InterPro" id="IPR005543">
    <property type="entry name" value="PASTA_dom"/>
</dbReference>
<protein>
    <recommendedName>
        <fullName evidence="2">PASTA domain-containing protein</fullName>
    </recommendedName>
</protein>
<keyword evidence="1" id="KW-0812">Transmembrane</keyword>
<reference evidence="3" key="1">
    <citation type="submission" date="2022-08" db="EMBL/GenBank/DDBJ databases">
        <title>Draft genome sequencing of Roseisolibacter agri AW1220.</title>
        <authorList>
            <person name="Tobiishi Y."/>
            <person name="Tonouchi A."/>
        </authorList>
    </citation>
    <scope>NUCLEOTIDE SEQUENCE</scope>
    <source>
        <strain evidence="3">AW1220</strain>
    </source>
</reference>
<sequence>MATQATPSPAAPPARTVPRWRSRARGILPYVVTGASGFVIGYLIVYLFVFPSQLVPSDRPVPEVVGLLDTDAQQRLRDAGFVPQLGEQQANASVPPNTVLKQNPVATSRKPKGTTVVIDVAVEP</sequence>
<dbReference type="RefSeq" id="WP_284352810.1">
    <property type="nucleotide sequence ID" value="NZ_BRXS01000010.1"/>
</dbReference>
<dbReference type="AlphaFoldDB" id="A0AA37QDN4"/>